<proteinExistence type="predicted"/>
<feature type="region of interest" description="Disordered" evidence="1">
    <location>
        <begin position="31"/>
        <end position="132"/>
    </location>
</feature>
<dbReference type="EMBL" id="CADCTT010000295">
    <property type="protein sequence ID" value="CAA9320611.1"/>
    <property type="molecule type" value="Genomic_DNA"/>
</dbReference>
<protein>
    <submittedName>
        <fullName evidence="2">Uncharacterized protein</fullName>
    </submittedName>
</protein>
<evidence type="ECO:0000313" key="2">
    <source>
        <dbReference type="EMBL" id="CAA9320611.1"/>
    </source>
</evidence>
<reference evidence="2" key="1">
    <citation type="submission" date="2020-02" db="EMBL/GenBank/DDBJ databases">
        <authorList>
            <person name="Meier V. D."/>
        </authorList>
    </citation>
    <scope>NUCLEOTIDE SEQUENCE</scope>
    <source>
        <strain evidence="2">AVDCRST_MAG61</strain>
    </source>
</reference>
<name>A0A6J4L218_9ACTN</name>
<dbReference type="AlphaFoldDB" id="A0A6J4L218"/>
<gene>
    <name evidence="2" type="ORF">AVDCRST_MAG61-2274</name>
</gene>
<feature type="compositionally biased region" description="Low complexity" evidence="1">
    <location>
        <begin position="70"/>
        <end position="86"/>
    </location>
</feature>
<sequence length="132" mass="14250">WRVWRGSSWVLPRWRHWSPCWRSWCRSDAVAARPPASAGPTPPPAAPSGRWRAASATCTSRPAARPAGRGCTTGCSGPSPGSTPSTRMRPPAGSGRPCCRPVWPTPAPVRRPPTHRRLDPPVRTASKRAAMS</sequence>
<feature type="non-terminal residue" evidence="2">
    <location>
        <position position="1"/>
    </location>
</feature>
<accession>A0A6J4L218</accession>
<evidence type="ECO:0000256" key="1">
    <source>
        <dbReference type="SAM" id="MobiDB-lite"/>
    </source>
</evidence>
<feature type="non-terminal residue" evidence="2">
    <location>
        <position position="132"/>
    </location>
</feature>
<organism evidence="2">
    <name type="scientific">uncultured Friedmanniella sp</name>
    <dbReference type="NCBI Taxonomy" id="335381"/>
    <lineage>
        <taxon>Bacteria</taxon>
        <taxon>Bacillati</taxon>
        <taxon>Actinomycetota</taxon>
        <taxon>Actinomycetes</taxon>
        <taxon>Propionibacteriales</taxon>
        <taxon>Nocardioidaceae</taxon>
        <taxon>Friedmanniella</taxon>
        <taxon>environmental samples</taxon>
    </lineage>
</organism>